<dbReference type="OrthoDB" id="5393292at2"/>
<dbReference type="EMBL" id="CP010802">
    <property type="protein sequence ID" value="ALC16758.1"/>
    <property type="molecule type" value="Genomic_DNA"/>
</dbReference>
<evidence type="ECO:0008006" key="3">
    <source>
        <dbReference type="Google" id="ProtNLM"/>
    </source>
</evidence>
<sequence>MRVALVRGALFDYDLASGRERLLSPGKPLALAWSPDGMRLAVADRDLETTRLRLLSENGTLLAEATVPGNVDRLFWDGDDAILTVAVTIQTYSFGGNLSATLVRWDGEAPPRSTPLFETSLKPLTLRTWGSRLYSLPQPTLSPWGDELLFARLHDPPAFAPYLKIVARHRQSGAERVVARVALTSAATVYLGDGERILYGDGSRRTLDAPLWGGDTAVEYPWEGRALAASPGGRYRLVDGHLLDQEKEIAIISGVERAVFSPSGNRLLLAKDGRLWVLGGLGADPLPGFDPALGERLRRLRSWRARGLITDGDYREQKARMVEGTRRH</sequence>
<dbReference type="Proteomes" id="UP000057158">
    <property type="component" value="Chromosome"/>
</dbReference>
<dbReference type="SUPFAM" id="SSF69304">
    <property type="entry name" value="Tricorn protease N-terminal domain"/>
    <property type="match status" value="1"/>
</dbReference>
<evidence type="ECO:0000313" key="1">
    <source>
        <dbReference type="EMBL" id="ALC16758.1"/>
    </source>
</evidence>
<keyword evidence="2" id="KW-1185">Reference proteome</keyword>
<dbReference type="KEGG" id="des:DSOUD_1990"/>
<organism evidence="1 2">
    <name type="scientific">Desulfuromonas soudanensis</name>
    <dbReference type="NCBI Taxonomy" id="1603606"/>
    <lineage>
        <taxon>Bacteria</taxon>
        <taxon>Pseudomonadati</taxon>
        <taxon>Thermodesulfobacteriota</taxon>
        <taxon>Desulfuromonadia</taxon>
        <taxon>Desulfuromonadales</taxon>
        <taxon>Desulfuromonadaceae</taxon>
        <taxon>Desulfuromonas</taxon>
    </lineage>
</organism>
<reference evidence="1 2" key="1">
    <citation type="submission" date="2015-07" db="EMBL/GenBank/DDBJ databases">
        <title>Isolation and Genomic Characterization of a Novel Halophilic Metal-Reducing Deltaproteobacterium from the Deep Subsurface.</title>
        <authorList>
            <person name="Badalamenti J.P."/>
            <person name="Summers Z.M."/>
            <person name="Gralnick J.A."/>
            <person name="Bond D.R."/>
        </authorList>
    </citation>
    <scope>NUCLEOTIDE SEQUENCE [LARGE SCALE GENOMIC DNA]</scope>
    <source>
        <strain evidence="1 2">WTL</strain>
    </source>
</reference>
<proteinExistence type="predicted"/>
<gene>
    <name evidence="1" type="ORF">DSOUD_1990</name>
</gene>
<protein>
    <recommendedName>
        <fullName evidence="3">WD40 repeat domain-containing protein</fullName>
    </recommendedName>
</protein>
<dbReference type="AlphaFoldDB" id="A0A0M4D1P3"/>
<dbReference type="RefSeq" id="WP_053550827.1">
    <property type="nucleotide sequence ID" value="NZ_CP010802.1"/>
</dbReference>
<dbReference type="PATRIC" id="fig|1603606.3.peg.2151"/>
<accession>A0A0M4D1P3</accession>
<dbReference type="STRING" id="1603606.DSOUD_1990"/>
<name>A0A0M4D1P3_9BACT</name>
<evidence type="ECO:0000313" key="2">
    <source>
        <dbReference type="Proteomes" id="UP000057158"/>
    </source>
</evidence>